<dbReference type="Proteomes" id="UP000063229">
    <property type="component" value="Chromosome"/>
</dbReference>
<protein>
    <submittedName>
        <fullName evidence="1">Uncharacterized protein</fullName>
    </submittedName>
</protein>
<sequence length="59" mass="6125">MWGDELRGWIGLFGDANLSIQTMSAQPGVITLSSVLANPLDRRSSSDGPGLLPATVSAP</sequence>
<dbReference type="STRING" id="46677.AWM79_16065"/>
<dbReference type="RefSeq" id="WP_017130429.1">
    <property type="nucleotide sequence ID" value="NZ_CP014135.1"/>
</dbReference>
<accession>A0A0X1T3T5</accession>
<proteinExistence type="predicted"/>
<dbReference type="AlphaFoldDB" id="A0A0X1T3T5"/>
<evidence type="ECO:0000313" key="1">
    <source>
        <dbReference type="EMBL" id="AMB86734.1"/>
    </source>
</evidence>
<keyword evidence="2" id="KW-1185">Reference proteome</keyword>
<reference evidence="1 2" key="1">
    <citation type="submission" date="2016-01" db="EMBL/GenBank/DDBJ databases">
        <authorList>
            <person name="McClelland M."/>
            <person name="Jain A."/>
            <person name="Saraogi P."/>
            <person name="Mendelson R."/>
            <person name="Westerman R."/>
            <person name="SanMiguel P."/>
            <person name="Csonka L."/>
        </authorList>
    </citation>
    <scope>NUCLEOTIDE SEQUENCE [LARGE SCALE GENOMIC DNA]</scope>
    <source>
        <strain evidence="1 2">NCPPB 2472</strain>
    </source>
</reference>
<gene>
    <name evidence="1" type="ORF">AWM79_16065</name>
</gene>
<organism evidence="1 2">
    <name type="scientific">Pseudomonas agarici</name>
    <dbReference type="NCBI Taxonomy" id="46677"/>
    <lineage>
        <taxon>Bacteria</taxon>
        <taxon>Pseudomonadati</taxon>
        <taxon>Pseudomonadota</taxon>
        <taxon>Gammaproteobacteria</taxon>
        <taxon>Pseudomonadales</taxon>
        <taxon>Pseudomonadaceae</taxon>
        <taxon>Pseudomonas</taxon>
    </lineage>
</organism>
<dbReference type="OrthoDB" id="139918at2"/>
<evidence type="ECO:0000313" key="2">
    <source>
        <dbReference type="Proteomes" id="UP000063229"/>
    </source>
</evidence>
<dbReference type="KEGG" id="pagb:AWM79_16065"/>
<name>A0A0X1T3T5_PSEAA</name>
<dbReference type="EMBL" id="CP014135">
    <property type="protein sequence ID" value="AMB86734.1"/>
    <property type="molecule type" value="Genomic_DNA"/>
</dbReference>